<dbReference type="AlphaFoldDB" id="A0A1Q9DQ80"/>
<keyword evidence="2" id="KW-1185">Reference proteome</keyword>
<evidence type="ECO:0000313" key="2">
    <source>
        <dbReference type="Proteomes" id="UP000186817"/>
    </source>
</evidence>
<sequence length="82" mass="9257">MAPWGKEPTEERSSADLQVDVDLRVEAQGDIDELVLLESRMTEGNSKWQLPIDCPGKKAGLQLLRTYTAEFSVTSVARQQWH</sequence>
<gene>
    <name evidence="1" type="ORF">AK812_SmicGene20332</name>
</gene>
<dbReference type="EMBL" id="LSRX01000437">
    <property type="protein sequence ID" value="OLP97336.1"/>
    <property type="molecule type" value="Genomic_DNA"/>
</dbReference>
<evidence type="ECO:0000313" key="1">
    <source>
        <dbReference type="EMBL" id="OLP97336.1"/>
    </source>
</evidence>
<name>A0A1Q9DQ80_SYMMI</name>
<organism evidence="1 2">
    <name type="scientific">Symbiodinium microadriaticum</name>
    <name type="common">Dinoflagellate</name>
    <name type="synonym">Zooxanthella microadriatica</name>
    <dbReference type="NCBI Taxonomy" id="2951"/>
    <lineage>
        <taxon>Eukaryota</taxon>
        <taxon>Sar</taxon>
        <taxon>Alveolata</taxon>
        <taxon>Dinophyceae</taxon>
        <taxon>Suessiales</taxon>
        <taxon>Symbiodiniaceae</taxon>
        <taxon>Symbiodinium</taxon>
    </lineage>
</organism>
<reference evidence="1 2" key="1">
    <citation type="submission" date="2016-02" db="EMBL/GenBank/DDBJ databases">
        <title>Genome analysis of coral dinoflagellate symbionts highlights evolutionary adaptations to a symbiotic lifestyle.</title>
        <authorList>
            <person name="Aranda M."/>
            <person name="Li Y."/>
            <person name="Liew Y.J."/>
            <person name="Baumgarten S."/>
            <person name="Simakov O."/>
            <person name="Wilson M."/>
            <person name="Piel J."/>
            <person name="Ashoor H."/>
            <person name="Bougouffa S."/>
            <person name="Bajic V.B."/>
            <person name="Ryu T."/>
            <person name="Ravasi T."/>
            <person name="Bayer T."/>
            <person name="Micklem G."/>
            <person name="Kim H."/>
            <person name="Bhak J."/>
            <person name="Lajeunesse T.C."/>
            <person name="Voolstra C.R."/>
        </authorList>
    </citation>
    <scope>NUCLEOTIDE SEQUENCE [LARGE SCALE GENOMIC DNA]</scope>
    <source>
        <strain evidence="1 2">CCMP2467</strain>
    </source>
</reference>
<dbReference type="Proteomes" id="UP000186817">
    <property type="component" value="Unassembled WGS sequence"/>
</dbReference>
<protein>
    <submittedName>
        <fullName evidence="1">Uncharacterized protein</fullName>
    </submittedName>
</protein>
<comment type="caution">
    <text evidence="1">The sequence shown here is derived from an EMBL/GenBank/DDBJ whole genome shotgun (WGS) entry which is preliminary data.</text>
</comment>
<accession>A0A1Q9DQ80</accession>
<proteinExistence type="predicted"/>